<evidence type="ECO:0000256" key="2">
    <source>
        <dbReference type="SAM" id="Phobius"/>
    </source>
</evidence>
<keyword evidence="3" id="KW-0732">Signal</keyword>
<reference evidence="4 5" key="1">
    <citation type="submission" date="2020-07" db="EMBL/GenBank/DDBJ databases">
        <authorList>
            <person name="Feng H."/>
        </authorList>
    </citation>
    <scope>NUCLEOTIDE SEQUENCE [LARGE SCALE GENOMIC DNA]</scope>
    <source>
        <strain evidence="5">s-10</strain>
    </source>
</reference>
<dbReference type="RefSeq" id="WP_181751456.1">
    <property type="nucleotide sequence ID" value="NZ_JACEIQ010000006.1"/>
</dbReference>
<sequence length="292" mass="32235">MKKKKTVKILLVAIAMALILTGCVDAHMHVTINLDGSGTYEVKILSNKMIASQFDDLKQRLAQYGYQVKELDEGNKKGWVATKIVDNVVEEPPGKEFQDGANAALEFFSKRTASANTTDLQYATPSISGLGKEFKVENSLFTTTLIFDTNVDLTDLNEGSDTLGSLNQMILDQINLNFILTLPVEVDKHNATSVSDDGKTLTWKIKPGEKNPIYMAIDIPNFLTWGIIIVLGIIVLIIVIIVLVSRRKKKKRSDDDNRFPPGSGDSHQPTTAFTSPSNHSDSSSSPDSFRWD</sequence>
<keyword evidence="2" id="KW-0812">Transmembrane</keyword>
<name>A0A7W2A8I3_9BACL</name>
<feature type="signal peptide" evidence="3">
    <location>
        <begin position="1"/>
        <end position="26"/>
    </location>
</feature>
<dbReference type="PROSITE" id="PS51257">
    <property type="entry name" value="PROKAR_LIPOPROTEIN"/>
    <property type="match status" value="1"/>
</dbReference>
<dbReference type="AlphaFoldDB" id="A0A7W2A8I3"/>
<feature type="compositionally biased region" description="Polar residues" evidence="1">
    <location>
        <begin position="265"/>
        <end position="274"/>
    </location>
</feature>
<dbReference type="Pfam" id="PF11353">
    <property type="entry name" value="DUF3153"/>
    <property type="match status" value="1"/>
</dbReference>
<evidence type="ECO:0000256" key="1">
    <source>
        <dbReference type="SAM" id="MobiDB-lite"/>
    </source>
</evidence>
<comment type="caution">
    <text evidence="4">The sequence shown here is derived from an EMBL/GenBank/DDBJ whole genome shotgun (WGS) entry which is preliminary data.</text>
</comment>
<feature type="transmembrane region" description="Helical" evidence="2">
    <location>
        <begin position="222"/>
        <end position="244"/>
    </location>
</feature>
<protein>
    <submittedName>
        <fullName evidence="4">DUF3153 domain-containing protein</fullName>
    </submittedName>
</protein>
<dbReference type="Proteomes" id="UP000535491">
    <property type="component" value="Unassembled WGS sequence"/>
</dbReference>
<gene>
    <name evidence="4" type="ORF">H1191_07815</name>
</gene>
<feature type="region of interest" description="Disordered" evidence="1">
    <location>
        <begin position="249"/>
        <end position="292"/>
    </location>
</feature>
<accession>A0A7W2A8I3</accession>
<proteinExistence type="predicted"/>
<keyword evidence="2" id="KW-0472">Membrane</keyword>
<evidence type="ECO:0000313" key="5">
    <source>
        <dbReference type="Proteomes" id="UP000535491"/>
    </source>
</evidence>
<evidence type="ECO:0000256" key="3">
    <source>
        <dbReference type="SAM" id="SignalP"/>
    </source>
</evidence>
<dbReference type="InterPro" id="IPR021499">
    <property type="entry name" value="DUF3153"/>
</dbReference>
<feature type="compositionally biased region" description="Low complexity" evidence="1">
    <location>
        <begin position="275"/>
        <end position="292"/>
    </location>
</feature>
<keyword evidence="2" id="KW-1133">Transmembrane helix</keyword>
<organism evidence="4 5">
    <name type="scientific">Paenactinomyces guangxiensis</name>
    <dbReference type="NCBI Taxonomy" id="1490290"/>
    <lineage>
        <taxon>Bacteria</taxon>
        <taxon>Bacillati</taxon>
        <taxon>Bacillota</taxon>
        <taxon>Bacilli</taxon>
        <taxon>Bacillales</taxon>
        <taxon>Thermoactinomycetaceae</taxon>
        <taxon>Paenactinomyces</taxon>
    </lineage>
</organism>
<feature type="chain" id="PRO_5038997887" evidence="3">
    <location>
        <begin position="27"/>
        <end position="292"/>
    </location>
</feature>
<keyword evidence="5" id="KW-1185">Reference proteome</keyword>
<evidence type="ECO:0000313" key="4">
    <source>
        <dbReference type="EMBL" id="MBA4494209.1"/>
    </source>
</evidence>
<dbReference type="EMBL" id="JACEIQ010000006">
    <property type="protein sequence ID" value="MBA4494209.1"/>
    <property type="molecule type" value="Genomic_DNA"/>
</dbReference>